<gene>
    <name evidence="1" type="ORF">EDC65_4277</name>
</gene>
<comment type="caution">
    <text evidence="1">The sequence shown here is derived from an EMBL/GenBank/DDBJ whole genome shotgun (WGS) entry which is preliminary data.</text>
</comment>
<dbReference type="Proteomes" id="UP000278222">
    <property type="component" value="Unassembled WGS sequence"/>
</dbReference>
<evidence type="ECO:0000313" key="1">
    <source>
        <dbReference type="EMBL" id="ROP83628.1"/>
    </source>
</evidence>
<organism evidence="1 2">
    <name type="scientific">Stella humosa</name>
    <dbReference type="NCBI Taxonomy" id="94"/>
    <lineage>
        <taxon>Bacteria</taxon>
        <taxon>Pseudomonadati</taxon>
        <taxon>Pseudomonadota</taxon>
        <taxon>Alphaproteobacteria</taxon>
        <taxon>Rhodospirillales</taxon>
        <taxon>Stellaceae</taxon>
        <taxon>Stella</taxon>
    </lineage>
</organism>
<evidence type="ECO:0000313" key="2">
    <source>
        <dbReference type="Proteomes" id="UP000278222"/>
    </source>
</evidence>
<reference evidence="1 2" key="1">
    <citation type="submission" date="2018-11" db="EMBL/GenBank/DDBJ databases">
        <title>Genomic Encyclopedia of Type Strains, Phase IV (KMG-IV): sequencing the most valuable type-strain genomes for metagenomic binning, comparative biology and taxonomic classification.</title>
        <authorList>
            <person name="Goeker M."/>
        </authorList>
    </citation>
    <scope>NUCLEOTIDE SEQUENCE [LARGE SCALE GENOMIC DNA]</scope>
    <source>
        <strain evidence="1 2">DSM 5900</strain>
    </source>
</reference>
<keyword evidence="2" id="KW-1185">Reference proteome</keyword>
<dbReference type="EMBL" id="RJKX01000016">
    <property type="protein sequence ID" value="ROP83628.1"/>
    <property type="molecule type" value="Genomic_DNA"/>
</dbReference>
<name>A0A3N1KZ86_9PROT</name>
<proteinExistence type="predicted"/>
<dbReference type="AlphaFoldDB" id="A0A3N1KZ86"/>
<accession>A0A3N1KZ86</accession>
<protein>
    <submittedName>
        <fullName evidence="1">Uncharacterized protein</fullName>
    </submittedName>
</protein>
<sequence length="64" mass="7307">MEPRYPALIEAGHTAAFVEEDGLTASVHFFDPRSSEPLAIVHLPRRQLEMLRDHIDEALRAARR</sequence>